<evidence type="ECO:0000256" key="4">
    <source>
        <dbReference type="PROSITE-ProRule" id="PRU01024"/>
    </source>
</evidence>
<keyword evidence="2 4" id="KW-0808">Transferase</keyword>
<dbReference type="KEGG" id="shi:Shel_09160"/>
<dbReference type="Proteomes" id="UP000002026">
    <property type="component" value="Chromosome"/>
</dbReference>
<dbReference type="InterPro" id="IPR030390">
    <property type="entry name" value="MeTrfase_TrmA_AS"/>
</dbReference>
<dbReference type="Pfam" id="PF05958">
    <property type="entry name" value="tRNA_U5-meth_tr"/>
    <property type="match status" value="2"/>
</dbReference>
<feature type="active site" evidence="5">
    <location>
        <position position="396"/>
    </location>
</feature>
<dbReference type="InterPro" id="IPR012340">
    <property type="entry name" value="NA-bd_OB-fold"/>
</dbReference>
<keyword evidence="3 4" id="KW-0949">S-adenosyl-L-methionine</keyword>
<name>C7N4X3_SLAHD</name>
<dbReference type="InterPro" id="IPR002792">
    <property type="entry name" value="TRAM_dom"/>
</dbReference>
<dbReference type="eggNOG" id="COG2265">
    <property type="taxonomic scope" value="Bacteria"/>
</dbReference>
<dbReference type="PROSITE" id="PS01231">
    <property type="entry name" value="TRMA_2"/>
    <property type="match status" value="1"/>
</dbReference>
<dbReference type="Pfam" id="PF01938">
    <property type="entry name" value="TRAM"/>
    <property type="match status" value="1"/>
</dbReference>
<evidence type="ECO:0000256" key="1">
    <source>
        <dbReference type="ARBA" id="ARBA00022603"/>
    </source>
</evidence>
<dbReference type="InterPro" id="IPR029063">
    <property type="entry name" value="SAM-dependent_MTases_sf"/>
</dbReference>
<dbReference type="SUPFAM" id="SSF53335">
    <property type="entry name" value="S-adenosyl-L-methionine-dependent methyltransferases"/>
    <property type="match status" value="1"/>
</dbReference>
<dbReference type="InterPro" id="IPR030391">
    <property type="entry name" value="MeTrfase_TrmA_CS"/>
</dbReference>
<feature type="binding site" evidence="4">
    <location>
        <position position="305"/>
    </location>
    <ligand>
        <name>S-adenosyl-L-methionine</name>
        <dbReference type="ChEBI" id="CHEBI:59789"/>
    </ligand>
</feature>
<dbReference type="PROSITE" id="PS01230">
    <property type="entry name" value="TRMA_1"/>
    <property type="match status" value="1"/>
</dbReference>
<dbReference type="PANTHER" id="PTHR11061:SF30">
    <property type="entry name" value="TRNA (URACIL(54)-C(5))-METHYLTRANSFERASE"/>
    <property type="match status" value="1"/>
</dbReference>
<dbReference type="Gene3D" id="3.40.50.150">
    <property type="entry name" value="Vaccinia Virus protein VP39"/>
    <property type="match status" value="1"/>
</dbReference>
<reference evidence="7 8" key="1">
    <citation type="journal article" date="2009" name="Stand. Genomic Sci.">
        <title>Complete genome sequence of Slackia heliotrinireducens type strain (RHS 1).</title>
        <authorList>
            <person name="Pukall R."/>
            <person name="Lapidus A."/>
            <person name="Nolan M."/>
            <person name="Copeland A."/>
            <person name="Glavina Del Rio T."/>
            <person name="Lucas S."/>
            <person name="Chen F."/>
            <person name="Tice H."/>
            <person name="Cheng J.F."/>
            <person name="Chertkov O."/>
            <person name="Bruce D."/>
            <person name="Goodwin L."/>
            <person name="Kuske C."/>
            <person name="Brettin T."/>
            <person name="Detter J.C."/>
            <person name="Han C."/>
            <person name="Pitluck S."/>
            <person name="Pati A."/>
            <person name="Mavrommatis K."/>
            <person name="Ivanova N."/>
            <person name="Ovchinnikova G."/>
            <person name="Chen A."/>
            <person name="Palaniappan K."/>
            <person name="Schneider S."/>
            <person name="Rohde M."/>
            <person name="Chain P."/>
            <person name="D'haeseleer P."/>
            <person name="Goker M."/>
            <person name="Bristow J."/>
            <person name="Eisen J.A."/>
            <person name="Markowitz V."/>
            <person name="Kyrpides N.C."/>
            <person name="Klenk H.P."/>
            <person name="Hugenholtz P."/>
        </authorList>
    </citation>
    <scope>NUCLEOTIDE SEQUENCE [LARGE SCALE GENOMIC DNA]</scope>
    <source>
        <strain evidence="8">ATCC 29202 / DSM 20476 / NCTC 11029 / RHS 1</strain>
    </source>
</reference>
<evidence type="ECO:0000313" key="8">
    <source>
        <dbReference type="Proteomes" id="UP000002026"/>
    </source>
</evidence>
<feature type="binding site" evidence="4">
    <location>
        <position position="276"/>
    </location>
    <ligand>
        <name>S-adenosyl-L-methionine</name>
        <dbReference type="ChEBI" id="CHEBI:59789"/>
    </ligand>
</feature>
<dbReference type="SUPFAM" id="SSF50249">
    <property type="entry name" value="Nucleic acid-binding proteins"/>
    <property type="match status" value="1"/>
</dbReference>
<feature type="binding site" evidence="4">
    <location>
        <position position="369"/>
    </location>
    <ligand>
        <name>S-adenosyl-L-methionine</name>
        <dbReference type="ChEBI" id="CHEBI:59789"/>
    </ligand>
</feature>
<keyword evidence="1 4" id="KW-0489">Methyltransferase</keyword>
<dbReference type="GO" id="GO:0070041">
    <property type="term" value="F:rRNA (uridine-C5-)-methyltransferase activity"/>
    <property type="evidence" value="ECO:0007669"/>
    <property type="project" value="TreeGrafter"/>
</dbReference>
<dbReference type="RefSeq" id="WP_012798062.1">
    <property type="nucleotide sequence ID" value="NC_013165.1"/>
</dbReference>
<feature type="binding site" evidence="4">
    <location>
        <position position="326"/>
    </location>
    <ligand>
        <name>S-adenosyl-L-methionine</name>
        <dbReference type="ChEBI" id="CHEBI:59789"/>
    </ligand>
</feature>
<comment type="similarity">
    <text evidence="4">Belongs to the class I-like SAM-binding methyltransferase superfamily. RNA M5U methyltransferase family.</text>
</comment>
<evidence type="ECO:0000256" key="5">
    <source>
        <dbReference type="PROSITE-ProRule" id="PRU10015"/>
    </source>
</evidence>
<dbReference type="NCBIfam" id="TIGR00479">
    <property type="entry name" value="rumA"/>
    <property type="match status" value="1"/>
</dbReference>
<evidence type="ECO:0000259" key="6">
    <source>
        <dbReference type="PROSITE" id="PS50926"/>
    </source>
</evidence>
<gene>
    <name evidence="7" type="ordered locus">Shel_09160</name>
</gene>
<feature type="domain" description="TRAM" evidence="6">
    <location>
        <begin position="1"/>
        <end position="55"/>
    </location>
</feature>
<accession>C7N4X3</accession>
<evidence type="ECO:0000313" key="7">
    <source>
        <dbReference type="EMBL" id="ACV21958.1"/>
    </source>
</evidence>
<proteinExistence type="inferred from homology"/>
<sequence length="441" mass="47782">MSEQITIERLLYGDAGIGHLSDGRAAFVDGACPGDVLEVAVEKDNGNYLTCSIKEIVSLSEHRVTPKCPLASVCGGCGWQHVAYDWQLVEKRANVVSQLQRTAHFDPDRAEAIVAECKPSPKQFGYRNKLEFGCQIDPKRGFLMGLHRRGSDDVLPVDSCPLAQGPLSKTPKALKGALRYLSGSNDLGIYRVGVRQSARTRSTEIALWTTPGPFPRATVAKTLGNAMKCTSIVRVMTGEGKKARKLKGVELLAGDGYWKERVAGQPFKVSAPSFFQVNTEQAETLVELALDGLEIDEGSVVADLYCGVGTFTIPMAKTGAEVMAVESYGSSVRDLRRITEEEGLYIDVIGGDAARELPGLGHLDALLVDPPRAGLDATIIPAIAAAGPRRLAYVSCDPATWARDVKRLEDQGFELVKATPVDMFPQTHHVEIVSIFTNRKN</sequence>
<dbReference type="STRING" id="471855.Shel_09160"/>
<dbReference type="PROSITE" id="PS51687">
    <property type="entry name" value="SAM_MT_RNA_M5U"/>
    <property type="match status" value="1"/>
</dbReference>
<feature type="active site" description="Nucleophile" evidence="4">
    <location>
        <position position="396"/>
    </location>
</feature>
<dbReference type="PANTHER" id="PTHR11061">
    <property type="entry name" value="RNA M5U METHYLTRANSFERASE"/>
    <property type="match status" value="1"/>
</dbReference>
<organism evidence="7 8">
    <name type="scientific">Slackia heliotrinireducens (strain ATCC 29202 / DSM 20476 / NCTC 11029 / RHS 1)</name>
    <name type="common">Peptococcus heliotrinreducens</name>
    <dbReference type="NCBI Taxonomy" id="471855"/>
    <lineage>
        <taxon>Bacteria</taxon>
        <taxon>Bacillati</taxon>
        <taxon>Actinomycetota</taxon>
        <taxon>Coriobacteriia</taxon>
        <taxon>Eggerthellales</taxon>
        <taxon>Eggerthellaceae</taxon>
        <taxon>Slackia</taxon>
    </lineage>
</organism>
<dbReference type="GO" id="GO:0070475">
    <property type="term" value="P:rRNA base methylation"/>
    <property type="evidence" value="ECO:0007669"/>
    <property type="project" value="TreeGrafter"/>
</dbReference>
<dbReference type="Gene3D" id="2.40.50.1070">
    <property type="match status" value="1"/>
</dbReference>
<dbReference type="EMBL" id="CP001684">
    <property type="protein sequence ID" value="ACV21958.1"/>
    <property type="molecule type" value="Genomic_DNA"/>
</dbReference>
<dbReference type="Gene3D" id="2.40.50.140">
    <property type="entry name" value="Nucleic acid-binding proteins"/>
    <property type="match status" value="1"/>
</dbReference>
<keyword evidence="8" id="KW-1185">Reference proteome</keyword>
<protein>
    <submittedName>
        <fullName evidence="7">23S rRNA (Uracil-5-)-methyltransferase RumA</fullName>
    </submittedName>
</protein>
<dbReference type="AlphaFoldDB" id="C7N4X3"/>
<evidence type="ECO:0000256" key="3">
    <source>
        <dbReference type="ARBA" id="ARBA00022691"/>
    </source>
</evidence>
<evidence type="ECO:0000256" key="2">
    <source>
        <dbReference type="ARBA" id="ARBA00022679"/>
    </source>
</evidence>
<dbReference type="PROSITE" id="PS50926">
    <property type="entry name" value="TRAM"/>
    <property type="match status" value="1"/>
</dbReference>
<dbReference type="InterPro" id="IPR010280">
    <property type="entry name" value="U5_MeTrfase_fam"/>
</dbReference>
<dbReference type="HOGENOM" id="CLU_014689_8_1_11"/>